<feature type="transmembrane region" description="Helical" evidence="1">
    <location>
        <begin position="80"/>
        <end position="110"/>
    </location>
</feature>
<comment type="caution">
    <text evidence="3">The sequence shown here is derived from an EMBL/GenBank/DDBJ whole genome shotgun (WGS) entry which is preliminary data.</text>
</comment>
<keyword evidence="1" id="KW-1133">Transmembrane helix</keyword>
<dbReference type="Pfam" id="PF07331">
    <property type="entry name" value="TctB"/>
    <property type="match status" value="1"/>
</dbReference>
<dbReference type="RefSeq" id="WP_168988818.1">
    <property type="nucleotide sequence ID" value="NZ_CAWPHM010000326.1"/>
</dbReference>
<proteinExistence type="predicted"/>
<dbReference type="EMBL" id="WTVM01000096">
    <property type="protein sequence ID" value="NMG04132.1"/>
    <property type="molecule type" value="Genomic_DNA"/>
</dbReference>
<feature type="transmembrane region" description="Helical" evidence="1">
    <location>
        <begin position="9"/>
        <end position="29"/>
    </location>
</feature>
<name>A0A972JC51_9RHOO</name>
<reference evidence="3" key="1">
    <citation type="submission" date="2019-12" db="EMBL/GenBank/DDBJ databases">
        <title>Comparative genomics gives insights into the taxonomy of the Azoarcus-Aromatoleum group and reveals separate origins of nif in the plant-associated Azoarcus and non-plant-associated Aromatoleum sub-groups.</title>
        <authorList>
            <person name="Lafos M."/>
            <person name="Maluk M."/>
            <person name="Batista M."/>
            <person name="Junghare M."/>
            <person name="Carmona M."/>
            <person name="Faoro H."/>
            <person name="Cruz L.M."/>
            <person name="Battistoni F."/>
            <person name="De Souza E."/>
            <person name="Pedrosa F."/>
            <person name="Chen W.-M."/>
            <person name="Poole P.S."/>
            <person name="Dixon R.A."/>
            <person name="James E.K."/>
        </authorList>
    </citation>
    <scope>NUCLEOTIDE SEQUENCE</scope>
    <source>
        <strain evidence="3">NSC3</strain>
    </source>
</reference>
<protein>
    <submittedName>
        <fullName evidence="3">Tripartite tricarboxylate transporter TctB family protein</fullName>
    </submittedName>
</protein>
<feature type="transmembrane region" description="Helical" evidence="1">
    <location>
        <begin position="122"/>
        <end position="140"/>
    </location>
</feature>
<dbReference type="AlphaFoldDB" id="A0A972JC51"/>
<evidence type="ECO:0000256" key="1">
    <source>
        <dbReference type="SAM" id="Phobius"/>
    </source>
</evidence>
<sequence length="155" mass="17107">MKALNANRVLGVLIAALSLVYLYAAYQIPTFPIPRPIDSDAFPKVLGLVMLGLSVWLFFERPEARGDEAALSLGEQARRWLPVVVTASAIAIYAASLQTLGFVLASFLLVAGLTWFYGYRRHLVNAAVALAVPLFLYLMMTRLMTIHLPRGLLPF</sequence>
<evidence type="ECO:0000313" key="3">
    <source>
        <dbReference type="EMBL" id="NMG04132.1"/>
    </source>
</evidence>
<accession>A0A972JC51</accession>
<evidence type="ECO:0000313" key="4">
    <source>
        <dbReference type="Proteomes" id="UP000599523"/>
    </source>
</evidence>
<keyword evidence="1" id="KW-0472">Membrane</keyword>
<gene>
    <name evidence="3" type="ORF">GPA21_14330</name>
</gene>
<dbReference type="InterPro" id="IPR009936">
    <property type="entry name" value="DUF1468"/>
</dbReference>
<keyword evidence="1" id="KW-0812">Transmembrane</keyword>
<evidence type="ECO:0000259" key="2">
    <source>
        <dbReference type="Pfam" id="PF07331"/>
    </source>
</evidence>
<organism evidence="3 4">
    <name type="scientific">Azoarcus taiwanensis</name>
    <dbReference type="NCBI Taxonomy" id="666964"/>
    <lineage>
        <taxon>Bacteria</taxon>
        <taxon>Pseudomonadati</taxon>
        <taxon>Pseudomonadota</taxon>
        <taxon>Betaproteobacteria</taxon>
        <taxon>Rhodocyclales</taxon>
        <taxon>Zoogloeaceae</taxon>
        <taxon>Azoarcus</taxon>
    </lineage>
</organism>
<dbReference type="Proteomes" id="UP000599523">
    <property type="component" value="Unassembled WGS sequence"/>
</dbReference>
<feature type="domain" description="DUF1468" evidence="2">
    <location>
        <begin position="9"/>
        <end position="149"/>
    </location>
</feature>
<feature type="transmembrane region" description="Helical" evidence="1">
    <location>
        <begin position="41"/>
        <end position="59"/>
    </location>
</feature>
<keyword evidence="4" id="KW-1185">Reference proteome</keyword>